<dbReference type="Gene3D" id="3.80.10.10">
    <property type="entry name" value="Ribonuclease Inhibitor"/>
    <property type="match status" value="1"/>
</dbReference>
<proteinExistence type="predicted"/>
<evidence type="ECO:0000313" key="2">
    <source>
        <dbReference type="EMBL" id="SJL15036.1"/>
    </source>
</evidence>
<sequence>MNVLATETLIQIFEHLDNPSDLFHLVQTCSVFHDIAIVMLYRHIQYSSSESFGAQTAFWQHAHDGMYGIPRSVALDNVLKHPSQGVWRGDNYHDQDDEALQLQIDVWARLLSFTSLHALSISHCLLPDSESFSYLLQGCQSLRKLSIEACTFQEEPLVFSGSYGLFPWLPLEELSLLGENTVYDPLWQDDASPVDREAGSFLRLLTVRSIRRLTIDLNTRNCAFLANRTPYSDDISFDNLETLHLRLTNDTEVDLRMSRDIATFLNVQCASVNALELLGFAELTSDDFRLRPGALRHLMHYKGPAAIAPGVTAAGCPLTRLETNDLTMSVSQASSILGKVGRQRSQLECLDITIQEWDTEILYAISHLFRDIREVKIKYHRGYPDEAAIVSMPSMFFDKMDNMTTLHIYNPQSVLPRISHRGYNGIGADLYYMSWGAKYDLGPSASDMVLELMAGWSKTCPTLTEVKWEKERLLCRRSTKREDKWLLAIDPEPVEVNSRQQRRRRMIDRYW</sequence>
<dbReference type="InterPro" id="IPR032675">
    <property type="entry name" value="LRR_dom_sf"/>
</dbReference>
<dbReference type="OrthoDB" id="5354526at2759"/>
<name>A0A284S217_ARMOS</name>
<evidence type="ECO:0000313" key="3">
    <source>
        <dbReference type="Proteomes" id="UP000219338"/>
    </source>
</evidence>
<dbReference type="SUPFAM" id="SSF52047">
    <property type="entry name" value="RNI-like"/>
    <property type="match status" value="1"/>
</dbReference>
<accession>A0A284S217</accession>
<reference evidence="3" key="1">
    <citation type="journal article" date="2017" name="Nat. Ecol. Evol.">
        <title>Genome expansion and lineage-specific genetic innovations in the forest pathogenic fungi Armillaria.</title>
        <authorList>
            <person name="Sipos G."/>
            <person name="Prasanna A.N."/>
            <person name="Walter M.C."/>
            <person name="O'Connor E."/>
            <person name="Balint B."/>
            <person name="Krizsan K."/>
            <person name="Kiss B."/>
            <person name="Hess J."/>
            <person name="Varga T."/>
            <person name="Slot J."/>
            <person name="Riley R."/>
            <person name="Boka B."/>
            <person name="Rigling D."/>
            <person name="Barry K."/>
            <person name="Lee J."/>
            <person name="Mihaltcheva S."/>
            <person name="LaButti K."/>
            <person name="Lipzen A."/>
            <person name="Waldron R."/>
            <person name="Moloney N.M."/>
            <person name="Sperisen C."/>
            <person name="Kredics L."/>
            <person name="Vagvoelgyi C."/>
            <person name="Patrignani A."/>
            <person name="Fitzpatrick D."/>
            <person name="Nagy I."/>
            <person name="Doyle S."/>
            <person name="Anderson J.B."/>
            <person name="Grigoriev I.V."/>
            <person name="Gueldener U."/>
            <person name="Muensterkoetter M."/>
            <person name="Nagy L.G."/>
        </authorList>
    </citation>
    <scope>NUCLEOTIDE SEQUENCE [LARGE SCALE GENOMIC DNA]</scope>
    <source>
        <strain evidence="3">C18/9</strain>
    </source>
</reference>
<dbReference type="CDD" id="cd09917">
    <property type="entry name" value="F-box_SF"/>
    <property type="match status" value="1"/>
</dbReference>
<dbReference type="Pfam" id="PF12937">
    <property type="entry name" value="F-box-like"/>
    <property type="match status" value="1"/>
</dbReference>
<gene>
    <name evidence="2" type="ORF">ARMOST_18518</name>
</gene>
<feature type="domain" description="F-box" evidence="1">
    <location>
        <begin position="6"/>
        <end position="44"/>
    </location>
</feature>
<dbReference type="OMA" id="NTRNCAF"/>
<dbReference type="EMBL" id="FUEG01000026">
    <property type="protein sequence ID" value="SJL15036.1"/>
    <property type="molecule type" value="Genomic_DNA"/>
</dbReference>
<keyword evidence="3" id="KW-1185">Reference proteome</keyword>
<dbReference type="AlphaFoldDB" id="A0A284S217"/>
<protein>
    <recommendedName>
        <fullName evidence="1">F-box domain-containing protein</fullName>
    </recommendedName>
</protein>
<evidence type="ECO:0000259" key="1">
    <source>
        <dbReference type="Pfam" id="PF12937"/>
    </source>
</evidence>
<dbReference type="STRING" id="47428.A0A284S217"/>
<dbReference type="InterPro" id="IPR001810">
    <property type="entry name" value="F-box_dom"/>
</dbReference>
<organism evidence="2 3">
    <name type="scientific">Armillaria ostoyae</name>
    <name type="common">Armillaria root rot fungus</name>
    <dbReference type="NCBI Taxonomy" id="47428"/>
    <lineage>
        <taxon>Eukaryota</taxon>
        <taxon>Fungi</taxon>
        <taxon>Dikarya</taxon>
        <taxon>Basidiomycota</taxon>
        <taxon>Agaricomycotina</taxon>
        <taxon>Agaricomycetes</taxon>
        <taxon>Agaricomycetidae</taxon>
        <taxon>Agaricales</taxon>
        <taxon>Marasmiineae</taxon>
        <taxon>Physalacriaceae</taxon>
        <taxon>Armillaria</taxon>
    </lineage>
</organism>
<dbReference type="Proteomes" id="UP000219338">
    <property type="component" value="Unassembled WGS sequence"/>
</dbReference>